<protein>
    <submittedName>
        <fullName evidence="2">Uncharacterized protein</fullName>
    </submittedName>
</protein>
<name>A0A0K9PIL7_ZOSMR</name>
<reference evidence="3" key="1">
    <citation type="journal article" date="2016" name="Nature">
        <title>The genome of the seagrass Zostera marina reveals angiosperm adaptation to the sea.</title>
        <authorList>
            <person name="Olsen J.L."/>
            <person name="Rouze P."/>
            <person name="Verhelst B."/>
            <person name="Lin Y.-C."/>
            <person name="Bayer T."/>
            <person name="Collen J."/>
            <person name="Dattolo E."/>
            <person name="De Paoli E."/>
            <person name="Dittami S."/>
            <person name="Maumus F."/>
            <person name="Michel G."/>
            <person name="Kersting A."/>
            <person name="Lauritano C."/>
            <person name="Lohaus R."/>
            <person name="Toepel M."/>
            <person name="Tonon T."/>
            <person name="Vanneste K."/>
            <person name="Amirebrahimi M."/>
            <person name="Brakel J."/>
            <person name="Bostroem C."/>
            <person name="Chovatia M."/>
            <person name="Grimwood J."/>
            <person name="Jenkins J.W."/>
            <person name="Jueterbock A."/>
            <person name="Mraz A."/>
            <person name="Stam W.T."/>
            <person name="Tice H."/>
            <person name="Bornberg-Bauer E."/>
            <person name="Green P.J."/>
            <person name="Pearson G.A."/>
            <person name="Procaccini G."/>
            <person name="Duarte C.M."/>
            <person name="Schmutz J."/>
            <person name="Reusch T.B.H."/>
            <person name="Van de Peer Y."/>
        </authorList>
    </citation>
    <scope>NUCLEOTIDE SEQUENCE [LARGE SCALE GENOMIC DNA]</scope>
    <source>
        <strain evidence="3">cv. Finnish</strain>
    </source>
</reference>
<dbReference type="Proteomes" id="UP000036987">
    <property type="component" value="Unassembled WGS sequence"/>
</dbReference>
<feature type="region of interest" description="Disordered" evidence="1">
    <location>
        <begin position="1"/>
        <end position="25"/>
    </location>
</feature>
<sequence length="106" mass="11300">MCHCNKKTGGGVSTLQVAGKESDSALSIRTPYWEPSPARTVHRHMGLELATIPNAEQQVIGGLGVAPVTKGRHGARGMITDMQSESAEAYTINNAKPNIGKHSDFE</sequence>
<proteinExistence type="predicted"/>
<organism evidence="2 3">
    <name type="scientific">Zostera marina</name>
    <name type="common">Eelgrass</name>
    <dbReference type="NCBI Taxonomy" id="29655"/>
    <lineage>
        <taxon>Eukaryota</taxon>
        <taxon>Viridiplantae</taxon>
        <taxon>Streptophyta</taxon>
        <taxon>Embryophyta</taxon>
        <taxon>Tracheophyta</taxon>
        <taxon>Spermatophyta</taxon>
        <taxon>Magnoliopsida</taxon>
        <taxon>Liliopsida</taxon>
        <taxon>Zosteraceae</taxon>
        <taxon>Zostera</taxon>
    </lineage>
</organism>
<evidence type="ECO:0000256" key="1">
    <source>
        <dbReference type="SAM" id="MobiDB-lite"/>
    </source>
</evidence>
<evidence type="ECO:0000313" key="2">
    <source>
        <dbReference type="EMBL" id="KMZ68791.1"/>
    </source>
</evidence>
<gene>
    <name evidence="2" type="ORF">ZOSMA_22G00840</name>
</gene>
<accession>A0A0K9PIL7</accession>
<evidence type="ECO:0000313" key="3">
    <source>
        <dbReference type="Proteomes" id="UP000036987"/>
    </source>
</evidence>
<dbReference type="EMBL" id="LFYR01000811">
    <property type="protein sequence ID" value="KMZ68791.1"/>
    <property type="molecule type" value="Genomic_DNA"/>
</dbReference>
<dbReference type="AlphaFoldDB" id="A0A0K9PIL7"/>
<comment type="caution">
    <text evidence="2">The sequence shown here is derived from an EMBL/GenBank/DDBJ whole genome shotgun (WGS) entry which is preliminary data.</text>
</comment>
<keyword evidence="3" id="KW-1185">Reference proteome</keyword>